<dbReference type="Gene3D" id="3.90.70.10">
    <property type="entry name" value="Cysteine proteinases"/>
    <property type="match status" value="1"/>
</dbReference>
<accession>A0A075B2K7</accession>
<dbReference type="EC" id="3.4.19.12" evidence="6"/>
<dbReference type="EMBL" id="ML004928">
    <property type="protein sequence ID" value="RKP21786.1"/>
    <property type="molecule type" value="Genomic_DNA"/>
</dbReference>
<name>A0A075B2K7_ROZAC</name>
<dbReference type="PANTHER" id="PTHR24006">
    <property type="entry name" value="UBIQUITIN CARBOXYL-TERMINAL HYDROLASE"/>
    <property type="match status" value="1"/>
</dbReference>
<evidence type="ECO:0000256" key="1">
    <source>
        <dbReference type="ARBA" id="ARBA00000707"/>
    </source>
</evidence>
<dbReference type="STRING" id="988480.A0A075B2K7"/>
<dbReference type="PROSITE" id="PS00973">
    <property type="entry name" value="USP_2"/>
    <property type="match status" value="1"/>
</dbReference>
<dbReference type="PROSITE" id="PS00972">
    <property type="entry name" value="USP_1"/>
    <property type="match status" value="1"/>
</dbReference>
<evidence type="ECO:0000256" key="3">
    <source>
        <dbReference type="ARBA" id="ARBA00022786"/>
    </source>
</evidence>
<evidence type="ECO:0000313" key="8">
    <source>
        <dbReference type="EMBL" id="EPZ35181.1"/>
    </source>
</evidence>
<evidence type="ECO:0000259" key="7">
    <source>
        <dbReference type="PROSITE" id="PS50235"/>
    </source>
</evidence>
<evidence type="ECO:0000313" key="11">
    <source>
        <dbReference type="Proteomes" id="UP000281549"/>
    </source>
</evidence>
<dbReference type="OMA" id="FCDGYCQ"/>
<dbReference type="PROSITE" id="PS50235">
    <property type="entry name" value="USP_3"/>
    <property type="match status" value="1"/>
</dbReference>
<dbReference type="GO" id="GO:0005829">
    <property type="term" value="C:cytosol"/>
    <property type="evidence" value="ECO:0007669"/>
    <property type="project" value="TreeGrafter"/>
</dbReference>
<dbReference type="Pfam" id="PF00443">
    <property type="entry name" value="UCH"/>
    <property type="match status" value="1"/>
</dbReference>
<dbReference type="GO" id="GO:0004843">
    <property type="term" value="F:cysteine-type deubiquitinase activity"/>
    <property type="evidence" value="ECO:0007669"/>
    <property type="project" value="UniProtKB-UniRule"/>
</dbReference>
<reference evidence="8 10" key="1">
    <citation type="journal article" date="2013" name="Curr. Biol.">
        <title>Shared signatures of parasitism and phylogenomics unite Cryptomycota and microsporidia.</title>
        <authorList>
            <person name="James T.Y."/>
            <person name="Pelin A."/>
            <person name="Bonen L."/>
            <person name="Ahrendt S."/>
            <person name="Sain D."/>
            <person name="Corradi N."/>
            <person name="Stajich J.E."/>
        </authorList>
    </citation>
    <scope>NUCLEOTIDE SEQUENCE [LARGE SCALE GENOMIC DNA]</scope>
    <source>
        <strain evidence="8 10">CSF55</strain>
        <strain evidence="8 10">CSF55</strain>
    </source>
</reference>
<keyword evidence="10" id="KW-1185">Reference proteome</keyword>
<reference evidence="11" key="2">
    <citation type="journal article" date="2018" name="Nat. Microbiol.">
        <title>Leveraging single-cell genomics to expand the fungal tree of life.</title>
        <authorList>
            <person name="Ahrendt S.R."/>
            <person name="Quandt C.A."/>
            <person name="Ciobanu D."/>
            <person name="Clum A."/>
            <person name="Salamov A."/>
            <person name="Andreopoulos B."/>
            <person name="Cheng J.F."/>
            <person name="Woyke T."/>
            <person name="Pelin A."/>
            <person name="Henrissat B."/>
            <person name="Reynolds N.K."/>
            <person name="Benny G.L."/>
            <person name="Smith M.E."/>
            <person name="James T.Y."/>
            <person name="Grigoriev I.V."/>
        </authorList>
    </citation>
    <scope>NUCLEOTIDE SEQUENCE [LARGE SCALE GENOMIC DNA]</scope>
    <source>
        <strain evidence="11">CSF55</strain>
    </source>
</reference>
<dbReference type="InterPro" id="IPR018200">
    <property type="entry name" value="USP_CS"/>
</dbReference>
<evidence type="ECO:0000313" key="10">
    <source>
        <dbReference type="Proteomes" id="UP000030755"/>
    </source>
</evidence>
<dbReference type="HOGENOM" id="CLU_008279_7_0_1"/>
<dbReference type="Proteomes" id="UP000281549">
    <property type="component" value="Unassembled WGS sequence"/>
</dbReference>
<evidence type="ECO:0000313" key="9">
    <source>
        <dbReference type="EMBL" id="RKP21786.1"/>
    </source>
</evidence>
<dbReference type="PANTHER" id="PTHR24006:SF687">
    <property type="entry name" value="UBIQUITIN CARBOXYL-TERMINAL HYDROLASE 10"/>
    <property type="match status" value="1"/>
</dbReference>
<evidence type="ECO:0000256" key="5">
    <source>
        <dbReference type="ARBA" id="ARBA00022807"/>
    </source>
</evidence>
<feature type="domain" description="USP" evidence="7">
    <location>
        <begin position="79"/>
        <end position="411"/>
    </location>
</feature>
<dbReference type="SUPFAM" id="SSF54001">
    <property type="entry name" value="Cysteine proteinases"/>
    <property type="match status" value="1"/>
</dbReference>
<gene>
    <name evidence="8" type="ORF">O9G_004193</name>
    <name evidence="9" type="ORF">ROZALSC1DRAFT_26812</name>
</gene>
<dbReference type="GO" id="GO:0016579">
    <property type="term" value="P:protein deubiquitination"/>
    <property type="evidence" value="ECO:0007669"/>
    <property type="project" value="InterPro"/>
</dbReference>
<comment type="catalytic activity">
    <reaction evidence="1 6">
        <text>Thiol-dependent hydrolysis of ester, thioester, amide, peptide and isopeptide bonds formed by the C-terminal Gly of ubiquitin (a 76-residue protein attached to proteins as an intracellular targeting signal).</text>
        <dbReference type="EC" id="3.4.19.12"/>
    </reaction>
</comment>
<dbReference type="InterPro" id="IPR038765">
    <property type="entry name" value="Papain-like_cys_pep_sf"/>
</dbReference>
<keyword evidence="3 6" id="KW-0833">Ubl conjugation pathway</keyword>
<dbReference type="AlphaFoldDB" id="A0A075B2K7"/>
<dbReference type="InterPro" id="IPR050164">
    <property type="entry name" value="Peptidase_C19"/>
</dbReference>
<keyword evidence="4 6" id="KW-0378">Hydrolase</keyword>
<dbReference type="GO" id="GO:0006508">
    <property type="term" value="P:proteolysis"/>
    <property type="evidence" value="ECO:0007669"/>
    <property type="project" value="UniProtKB-KW"/>
</dbReference>
<evidence type="ECO:0000256" key="2">
    <source>
        <dbReference type="ARBA" id="ARBA00022670"/>
    </source>
</evidence>
<dbReference type="OrthoDB" id="429671at2759"/>
<organism evidence="8 10">
    <name type="scientific">Rozella allomycis (strain CSF55)</name>
    <dbReference type="NCBI Taxonomy" id="988480"/>
    <lineage>
        <taxon>Eukaryota</taxon>
        <taxon>Fungi</taxon>
        <taxon>Fungi incertae sedis</taxon>
        <taxon>Cryptomycota</taxon>
        <taxon>Cryptomycota incertae sedis</taxon>
        <taxon>Rozella</taxon>
    </lineage>
</organism>
<dbReference type="Proteomes" id="UP000030755">
    <property type="component" value="Unassembled WGS sequence"/>
</dbReference>
<comment type="similarity">
    <text evidence="6">Belongs to the peptidase C19 family.</text>
</comment>
<keyword evidence="5 6" id="KW-0788">Thiol protease</keyword>
<dbReference type="GO" id="GO:0005634">
    <property type="term" value="C:nucleus"/>
    <property type="evidence" value="ECO:0007669"/>
    <property type="project" value="TreeGrafter"/>
</dbReference>
<evidence type="ECO:0000256" key="6">
    <source>
        <dbReference type="RuleBase" id="RU366025"/>
    </source>
</evidence>
<protein>
    <recommendedName>
        <fullName evidence="6">Ubiquitin carboxyl-terminal hydrolase</fullName>
        <ecNumber evidence="6">3.4.19.12</ecNumber>
    </recommendedName>
</protein>
<dbReference type="EMBL" id="KE560857">
    <property type="protein sequence ID" value="EPZ35181.1"/>
    <property type="molecule type" value="Genomic_DNA"/>
</dbReference>
<proteinExistence type="inferred from homology"/>
<sequence length="412" mass="47866">MEITFGSIPLEELSQMERSSSLTFSGICNTKSLTTDEKPEISAPKIKSWANLFNADKTDKVVILQEKESIRRKQRILPRGLINGGNLCYMNSILQPLVFNEAFFEMIKTLSLQISSSSITILFDAILSFLNEFRIDDTRNDDSEFGNPFLPEYVYDALRTVKRLNSLISEQEDAQEFLGFLLDELNEEIHRSSQRNNREEEETSGDMWNVVGKRNKVVKARHTEINKSLVTQLFCGKYRSDITDKKSNKKTITVEPFQFLQLDIQKARSLKDALDELVRPEVITSGNKSFIKQMRLEQLPKILIIHLKRFIYHPTLGVTKNFDFVAYPETLQFDAKHLSLNQLNLPKYKLTSVVYHHGWSTNGGHYTCDVLWKEFNRWLHFDDETILPTDIDNVLKEKQDRNVYILFYEALD</sequence>
<keyword evidence="2 6" id="KW-0645">Protease</keyword>
<dbReference type="InterPro" id="IPR001394">
    <property type="entry name" value="Peptidase_C19_UCH"/>
</dbReference>
<evidence type="ECO:0000256" key="4">
    <source>
        <dbReference type="ARBA" id="ARBA00022801"/>
    </source>
</evidence>
<dbReference type="InterPro" id="IPR028889">
    <property type="entry name" value="USP"/>
</dbReference>
<reference evidence="9" key="3">
    <citation type="submission" date="2018-08" db="EMBL/GenBank/DDBJ databases">
        <title>Leveraging single-cell genomics to expand the Fungal Tree of Life.</title>
        <authorList>
            <consortium name="DOE Joint Genome Institute"/>
            <person name="Ahrendt S.R."/>
            <person name="Quandt C.A."/>
            <person name="Ciobanu D."/>
            <person name="Clum A."/>
            <person name="Salamov A."/>
            <person name="Andreopoulos B."/>
            <person name="Cheng J.-F."/>
            <person name="Woyke T."/>
            <person name="Pelin A."/>
            <person name="Henrissat B."/>
            <person name="Reynolds N."/>
            <person name="Benny G.L."/>
            <person name="Smith M.E."/>
            <person name="James T.Y."/>
            <person name="Grigoriev I.V."/>
        </authorList>
    </citation>
    <scope>NUCLEOTIDE SEQUENCE</scope>
    <source>
        <strain evidence="9">CSF55</strain>
    </source>
</reference>
<dbReference type="CDD" id="cd02257">
    <property type="entry name" value="Peptidase_C19"/>
    <property type="match status" value="1"/>
</dbReference>